<comment type="caution">
    <text evidence="4">The sequence shown here is derived from an EMBL/GenBank/DDBJ whole genome shotgun (WGS) entry which is preliminary data.</text>
</comment>
<dbReference type="RefSeq" id="WP_034225543.1">
    <property type="nucleotide sequence ID" value="NZ_AXCW01000081.1"/>
</dbReference>
<dbReference type="OrthoDB" id="3197131at2"/>
<gene>
    <name evidence="4" type="ORF">N866_19380</name>
</gene>
<dbReference type="Proteomes" id="UP000019753">
    <property type="component" value="Unassembled WGS sequence"/>
</dbReference>
<organism evidence="4 5">
    <name type="scientific">Actinotalea ferrariae CF5-4</name>
    <dbReference type="NCBI Taxonomy" id="948458"/>
    <lineage>
        <taxon>Bacteria</taxon>
        <taxon>Bacillati</taxon>
        <taxon>Actinomycetota</taxon>
        <taxon>Actinomycetes</taxon>
        <taxon>Micrococcales</taxon>
        <taxon>Cellulomonadaceae</taxon>
        <taxon>Actinotalea</taxon>
    </lineage>
</organism>
<evidence type="ECO:0000259" key="3">
    <source>
        <dbReference type="PROSITE" id="PS50110"/>
    </source>
</evidence>
<dbReference type="Pfam" id="PF00072">
    <property type="entry name" value="Response_reg"/>
    <property type="match status" value="1"/>
</dbReference>
<evidence type="ECO:0000256" key="1">
    <source>
        <dbReference type="ARBA" id="ARBA00022553"/>
    </source>
</evidence>
<dbReference type="PANTHER" id="PTHR44591:SF3">
    <property type="entry name" value="RESPONSE REGULATORY DOMAIN-CONTAINING PROTEIN"/>
    <property type="match status" value="1"/>
</dbReference>
<dbReference type="SUPFAM" id="SSF52172">
    <property type="entry name" value="CheY-like"/>
    <property type="match status" value="1"/>
</dbReference>
<protein>
    <submittedName>
        <fullName evidence="4">Chemotaxis protein CheY</fullName>
    </submittedName>
</protein>
<dbReference type="InterPro" id="IPR011006">
    <property type="entry name" value="CheY-like_superfamily"/>
</dbReference>
<evidence type="ECO:0000256" key="2">
    <source>
        <dbReference type="PROSITE-ProRule" id="PRU00169"/>
    </source>
</evidence>
<dbReference type="GO" id="GO:0000160">
    <property type="term" value="P:phosphorelay signal transduction system"/>
    <property type="evidence" value="ECO:0007669"/>
    <property type="project" value="InterPro"/>
</dbReference>
<dbReference type="Gene3D" id="3.40.50.2300">
    <property type="match status" value="1"/>
</dbReference>
<feature type="domain" description="Response regulatory" evidence="3">
    <location>
        <begin position="4"/>
        <end position="121"/>
    </location>
</feature>
<dbReference type="EMBL" id="AXCW01000081">
    <property type="protein sequence ID" value="EYR63598.1"/>
    <property type="molecule type" value="Genomic_DNA"/>
</dbReference>
<evidence type="ECO:0000313" key="5">
    <source>
        <dbReference type="Proteomes" id="UP000019753"/>
    </source>
</evidence>
<sequence>MSRTILVVDDEPDIRELIRLSLERLGGHRVVACASGAEALGRLPEEPVDGVLLDVRMPGMDGPEVLAALRRTPAGADVPVVFLTASVLEVQMADLRALDVRGVVRKPFDPLALPAEVALAFGWAA</sequence>
<accession>A0A021VR45</accession>
<dbReference type="SMART" id="SM00448">
    <property type="entry name" value="REC"/>
    <property type="match status" value="1"/>
</dbReference>
<keyword evidence="1 2" id="KW-0597">Phosphoprotein</keyword>
<dbReference type="PROSITE" id="PS50110">
    <property type="entry name" value="RESPONSE_REGULATORY"/>
    <property type="match status" value="1"/>
</dbReference>
<feature type="modified residue" description="4-aspartylphosphate" evidence="2">
    <location>
        <position position="54"/>
    </location>
</feature>
<dbReference type="PANTHER" id="PTHR44591">
    <property type="entry name" value="STRESS RESPONSE REGULATOR PROTEIN 1"/>
    <property type="match status" value="1"/>
</dbReference>
<proteinExistence type="predicted"/>
<name>A0A021VR45_9CELL</name>
<reference evidence="4 5" key="1">
    <citation type="submission" date="2014-01" db="EMBL/GenBank/DDBJ databases">
        <title>Actinotalea ferrariae CF5-4.</title>
        <authorList>
            <person name="Chen F."/>
            <person name="Li Y."/>
            <person name="Wang G."/>
        </authorList>
    </citation>
    <scope>NUCLEOTIDE SEQUENCE [LARGE SCALE GENOMIC DNA]</scope>
    <source>
        <strain evidence="4 5">CF5-4</strain>
    </source>
</reference>
<keyword evidence="5" id="KW-1185">Reference proteome</keyword>
<evidence type="ECO:0000313" key="4">
    <source>
        <dbReference type="EMBL" id="EYR63598.1"/>
    </source>
</evidence>
<dbReference type="AlphaFoldDB" id="A0A021VR45"/>
<dbReference type="InterPro" id="IPR001789">
    <property type="entry name" value="Sig_transdc_resp-reg_receiver"/>
</dbReference>
<dbReference type="InterPro" id="IPR050595">
    <property type="entry name" value="Bact_response_regulator"/>
</dbReference>